<keyword evidence="1" id="KW-0479">Metal-binding</keyword>
<evidence type="ECO:0000256" key="2">
    <source>
        <dbReference type="SAM" id="Coils"/>
    </source>
</evidence>
<name>A0A151GH18_DRECN</name>
<dbReference type="EMBL" id="LAYC01000002">
    <property type="protein sequence ID" value="KYK56400.1"/>
    <property type="molecule type" value="Genomic_DNA"/>
</dbReference>
<dbReference type="PANTHER" id="PTHR37543">
    <property type="entry name" value="CCCH ZINC FINGER DNA BINDING PROTEIN (AFU_ORTHOLOGUE AFUA_5G12760)"/>
    <property type="match status" value="1"/>
</dbReference>
<dbReference type="InterPro" id="IPR057654">
    <property type="entry name" value="Znf-CCCH_tandem"/>
</dbReference>
<dbReference type="RefSeq" id="XP_040655752.1">
    <property type="nucleotide sequence ID" value="XM_040800719.1"/>
</dbReference>
<evidence type="ECO:0000313" key="5">
    <source>
        <dbReference type="EMBL" id="KYK56400.1"/>
    </source>
</evidence>
<dbReference type="STRING" id="98403.A0A151GH18"/>
<evidence type="ECO:0000313" key="6">
    <source>
        <dbReference type="Proteomes" id="UP000076580"/>
    </source>
</evidence>
<evidence type="ECO:0000256" key="3">
    <source>
        <dbReference type="SAM" id="MobiDB-lite"/>
    </source>
</evidence>
<dbReference type="GO" id="GO:0008270">
    <property type="term" value="F:zinc ion binding"/>
    <property type="evidence" value="ECO:0007669"/>
    <property type="project" value="UniProtKB-KW"/>
</dbReference>
<sequence>MAGNSVNFPTADALVAHFDRFIEVDKERTNFIETLLQRLAYNENQIRRLELDLEDQTRSRIRYQSETNELENRLNSFQKLMNKDAYVAVIVDGDGAKFRDDLLADTTSGAVEAAQNIQHEVRQYLETLKSDSFAGDDVPVVTRVFANVRDLGRVLRSSGVVRSEDDMYMFAENFTNSRPDFDFVNVGRGKENADSKIRRMLGHYYKDYRCKKIFFVACHDAGYAHDLRGYVAADAEHRIVLVETTPAEESLQSLKFPMVRFKSVFREEPLKLKPMMTRSQSAVRSKSPAKLANNIAGLRSAMATPVNTQPLSSPPATANSASSPPGLPDAIVITSSENGSGSVRHATFPTAGNQSAKAKAAKSSRPARTIEYNEDGHRLDAAIKTPSYSSAHDTYKRKCEGIKPKVFCNAFYIGGQCPRGDQCEREHETTLTADEVAIHRFKARTSACYKGPECDSYDCHLSHHCPTDPNCSRPDCKFSKTKFGDLHLTKTKLMPYERWTEDNSFPTYIRKETDGPVAMVPLGAATYSMALTRGRPTREGTSPENGWIVREGRELGRMQGECMTTTTTTTIIIITITTSGLFLVKNRHAHPSPFRSGRSHAHASPRCRITSATQRRRQVGRASEA</sequence>
<gene>
    <name evidence="5" type="ORF">DCS_03400</name>
</gene>
<protein>
    <recommendedName>
        <fullName evidence="4">C3H1-type domain-containing protein</fullName>
    </recommendedName>
</protein>
<feature type="region of interest" description="Disordered" evidence="3">
    <location>
        <begin position="305"/>
        <end position="375"/>
    </location>
</feature>
<feature type="compositionally biased region" description="Low complexity" evidence="3">
    <location>
        <begin position="310"/>
        <end position="324"/>
    </location>
</feature>
<comment type="caution">
    <text evidence="5">The sequence shown here is derived from an EMBL/GenBank/DDBJ whole genome shotgun (WGS) entry which is preliminary data.</text>
</comment>
<accession>A0A151GH18</accession>
<dbReference type="InParanoid" id="A0A151GH18"/>
<feature type="compositionally biased region" description="Low complexity" evidence="3">
    <location>
        <begin position="355"/>
        <end position="364"/>
    </location>
</feature>
<evidence type="ECO:0000259" key="4">
    <source>
        <dbReference type="PROSITE" id="PS50103"/>
    </source>
</evidence>
<dbReference type="InterPro" id="IPR057683">
    <property type="entry name" value="DUF7923"/>
</dbReference>
<dbReference type="PROSITE" id="PS50103">
    <property type="entry name" value="ZF_C3H1"/>
    <property type="match status" value="1"/>
</dbReference>
<keyword evidence="2" id="KW-0175">Coiled coil</keyword>
<keyword evidence="1" id="KW-0863">Zinc-finger</keyword>
<dbReference type="Pfam" id="PF25543">
    <property type="entry name" value="zf-CCCH_tandem"/>
    <property type="match status" value="1"/>
</dbReference>
<dbReference type="Pfam" id="PF25540">
    <property type="entry name" value="DUF7923"/>
    <property type="match status" value="1"/>
</dbReference>
<feature type="domain" description="C3H1-type" evidence="4">
    <location>
        <begin position="402"/>
        <end position="430"/>
    </location>
</feature>
<proteinExistence type="predicted"/>
<evidence type="ECO:0000256" key="1">
    <source>
        <dbReference type="PROSITE-ProRule" id="PRU00723"/>
    </source>
</evidence>
<feature type="region of interest" description="Disordered" evidence="3">
    <location>
        <begin position="591"/>
        <end position="625"/>
    </location>
</feature>
<feature type="zinc finger region" description="C3H1-type" evidence="1">
    <location>
        <begin position="402"/>
        <end position="430"/>
    </location>
</feature>
<keyword evidence="6" id="KW-1185">Reference proteome</keyword>
<reference evidence="5 6" key="1">
    <citation type="journal article" date="2016" name="Sci. Rep.">
        <title>Insights into Adaptations to a Near-Obligate Nematode Endoparasitic Lifestyle from the Finished Genome of Drechmeria coniospora.</title>
        <authorList>
            <person name="Zhang L."/>
            <person name="Zhou Z."/>
            <person name="Guo Q."/>
            <person name="Fokkens L."/>
            <person name="Miskei M."/>
            <person name="Pocsi I."/>
            <person name="Zhang W."/>
            <person name="Chen M."/>
            <person name="Wang L."/>
            <person name="Sun Y."/>
            <person name="Donzelli B.G."/>
            <person name="Gibson D.M."/>
            <person name="Nelson D.R."/>
            <person name="Luo J.G."/>
            <person name="Rep M."/>
            <person name="Liu H."/>
            <person name="Yang S."/>
            <person name="Wang J."/>
            <person name="Krasnoff S.B."/>
            <person name="Xu Y."/>
            <person name="Molnar I."/>
            <person name="Lin M."/>
        </authorList>
    </citation>
    <scope>NUCLEOTIDE SEQUENCE [LARGE SCALE GENOMIC DNA]</scope>
    <source>
        <strain evidence="5 6">ARSEF 6962</strain>
    </source>
</reference>
<feature type="coiled-coil region" evidence="2">
    <location>
        <begin position="32"/>
        <end position="80"/>
    </location>
</feature>
<dbReference type="PANTHER" id="PTHR37543:SF1">
    <property type="entry name" value="CCCH ZINC FINGER DNA BINDING PROTEIN (AFU_ORTHOLOGUE AFUA_5G12760)"/>
    <property type="match status" value="1"/>
</dbReference>
<dbReference type="GeneID" id="63716043"/>
<dbReference type="SMART" id="SM00356">
    <property type="entry name" value="ZnF_C3H1"/>
    <property type="match status" value="1"/>
</dbReference>
<organism evidence="5 6">
    <name type="scientific">Drechmeria coniospora</name>
    <name type="common">Nematophagous fungus</name>
    <name type="synonym">Meria coniospora</name>
    <dbReference type="NCBI Taxonomy" id="98403"/>
    <lineage>
        <taxon>Eukaryota</taxon>
        <taxon>Fungi</taxon>
        <taxon>Dikarya</taxon>
        <taxon>Ascomycota</taxon>
        <taxon>Pezizomycotina</taxon>
        <taxon>Sordariomycetes</taxon>
        <taxon>Hypocreomycetidae</taxon>
        <taxon>Hypocreales</taxon>
        <taxon>Ophiocordycipitaceae</taxon>
        <taxon>Drechmeria</taxon>
    </lineage>
</organism>
<dbReference type="Proteomes" id="UP000076580">
    <property type="component" value="Chromosome 02"/>
</dbReference>
<dbReference type="AlphaFoldDB" id="A0A151GH18"/>
<dbReference type="InterPro" id="IPR000571">
    <property type="entry name" value="Znf_CCCH"/>
</dbReference>
<keyword evidence="1" id="KW-0862">Zinc</keyword>